<proteinExistence type="predicted"/>
<dbReference type="AlphaFoldDB" id="A0A081RIR6"/>
<dbReference type="OrthoDB" id="7579318at2"/>
<evidence type="ECO:0000313" key="2">
    <source>
        <dbReference type="Proteomes" id="UP000028411"/>
    </source>
</evidence>
<dbReference type="Proteomes" id="UP000028411">
    <property type="component" value="Unassembled WGS sequence"/>
</dbReference>
<sequence length="134" mass="14704">MDHRITHTCGHEQTHFIAGFASQQERKATWLRTTVCGACYRKQRQEENERDAAASQQAVAHLSLAPLNGSERQVSWATTIRAKRIALLRKDQPLDSVETGAALLGIADAKWWIDNRDATDAQLLASAGVAQAPG</sequence>
<evidence type="ECO:0000313" key="1">
    <source>
        <dbReference type="EMBL" id="KEQ55089.1"/>
    </source>
</evidence>
<dbReference type="PATRIC" id="fig|46429.4.peg.623"/>
<dbReference type="EMBL" id="JFHR01000003">
    <property type="protein sequence ID" value="KEQ55089.1"/>
    <property type="molecule type" value="Genomic_DNA"/>
</dbReference>
<protein>
    <submittedName>
        <fullName evidence="1">Uncharacterized protein</fullName>
    </submittedName>
</protein>
<dbReference type="RefSeq" id="WP_010409157.1">
    <property type="nucleotide sequence ID" value="NZ_JFHR01000003.1"/>
</dbReference>
<name>A0A081RIR6_SPHCR</name>
<reference evidence="1 2" key="1">
    <citation type="submission" date="2014-02" db="EMBL/GenBank/DDBJ databases">
        <title>Whole genome sequence of Sphingobium chlorophenolicum NBRC 16172.</title>
        <authorList>
            <person name="Gan H.M."/>
            <person name="Gan H.Y."/>
            <person name="Chew T.H."/>
            <person name="Savka M.A."/>
        </authorList>
    </citation>
    <scope>NUCLEOTIDE SEQUENCE [LARGE SCALE GENOMIC DNA]</scope>
    <source>
        <strain evidence="1 2">NBRC 16172</strain>
    </source>
</reference>
<organism evidence="1 2">
    <name type="scientific">Sphingobium chlorophenolicum</name>
    <dbReference type="NCBI Taxonomy" id="46429"/>
    <lineage>
        <taxon>Bacteria</taxon>
        <taxon>Pseudomonadati</taxon>
        <taxon>Pseudomonadota</taxon>
        <taxon>Alphaproteobacteria</taxon>
        <taxon>Sphingomonadales</taxon>
        <taxon>Sphingomonadaceae</taxon>
        <taxon>Sphingobium</taxon>
    </lineage>
</organism>
<accession>A0A081RIR6</accession>
<comment type="caution">
    <text evidence="1">The sequence shown here is derived from an EMBL/GenBank/DDBJ whole genome shotgun (WGS) entry which is preliminary data.</text>
</comment>
<gene>
    <name evidence="1" type="ORF">BV95_00638</name>
</gene>
<dbReference type="eggNOG" id="ENOG5031BZB">
    <property type="taxonomic scope" value="Bacteria"/>
</dbReference>